<keyword evidence="2 4" id="KW-0238">DNA-binding</keyword>
<dbReference type="RefSeq" id="WP_179785879.1">
    <property type="nucleotide sequence ID" value="NZ_BAAARR010000015.1"/>
</dbReference>
<dbReference type="PROSITE" id="PS50977">
    <property type="entry name" value="HTH_TETR_2"/>
    <property type="match status" value="1"/>
</dbReference>
<organism evidence="7 8">
    <name type="scientific">Actinopolymorpha rutila</name>
    <dbReference type="NCBI Taxonomy" id="446787"/>
    <lineage>
        <taxon>Bacteria</taxon>
        <taxon>Bacillati</taxon>
        <taxon>Actinomycetota</taxon>
        <taxon>Actinomycetes</taxon>
        <taxon>Propionibacteriales</taxon>
        <taxon>Actinopolymorphaceae</taxon>
        <taxon>Actinopolymorpha</taxon>
    </lineage>
</organism>
<dbReference type="AlphaFoldDB" id="A0A852Z7P2"/>
<feature type="DNA-binding region" description="H-T-H motif" evidence="4">
    <location>
        <begin position="56"/>
        <end position="75"/>
    </location>
</feature>
<reference evidence="7 8" key="1">
    <citation type="submission" date="2020-07" db="EMBL/GenBank/DDBJ databases">
        <title>Sequencing the genomes of 1000 actinobacteria strains.</title>
        <authorList>
            <person name="Klenk H.-P."/>
        </authorList>
    </citation>
    <scope>NUCLEOTIDE SEQUENCE [LARGE SCALE GENOMIC DNA]</scope>
    <source>
        <strain evidence="7 8">DSM 18448</strain>
    </source>
</reference>
<dbReference type="Pfam" id="PF00440">
    <property type="entry name" value="TetR_N"/>
    <property type="match status" value="1"/>
</dbReference>
<keyword evidence="1" id="KW-0805">Transcription regulation</keyword>
<sequence length="223" mass="24566">MSKRAPSRKTSETERGPETGPAGDRSAGDDSEDARLDPILTAAYTCFTRHGVRRTTMDDIAREAGMSRPAVYQYVRNKEDVFRRLTRRLLAQTLADARAGLESKDELADQLTSALEAKLRLTLRLWQDSPAHAAELLSVDARTSADLISEYEQAMRDLLAGAAGRVVPPRADAEEFADLLLAFTRGLEADLSDHATPVRRLRHGVQLFVAGLDHARTNPLESV</sequence>
<evidence type="ECO:0000256" key="5">
    <source>
        <dbReference type="SAM" id="MobiDB-lite"/>
    </source>
</evidence>
<dbReference type="PANTHER" id="PTHR30055">
    <property type="entry name" value="HTH-TYPE TRANSCRIPTIONAL REGULATOR RUTR"/>
    <property type="match status" value="1"/>
</dbReference>
<dbReference type="GO" id="GO:0000976">
    <property type="term" value="F:transcription cis-regulatory region binding"/>
    <property type="evidence" value="ECO:0007669"/>
    <property type="project" value="TreeGrafter"/>
</dbReference>
<dbReference type="Gene3D" id="1.10.357.10">
    <property type="entry name" value="Tetracycline Repressor, domain 2"/>
    <property type="match status" value="1"/>
</dbReference>
<evidence type="ECO:0000256" key="1">
    <source>
        <dbReference type="ARBA" id="ARBA00023015"/>
    </source>
</evidence>
<evidence type="ECO:0000256" key="2">
    <source>
        <dbReference type="ARBA" id="ARBA00023125"/>
    </source>
</evidence>
<feature type="region of interest" description="Disordered" evidence="5">
    <location>
        <begin position="1"/>
        <end position="33"/>
    </location>
</feature>
<dbReference type="InterPro" id="IPR050109">
    <property type="entry name" value="HTH-type_TetR-like_transc_reg"/>
</dbReference>
<dbReference type="EMBL" id="JACBZH010000001">
    <property type="protein sequence ID" value="NYH87882.1"/>
    <property type="molecule type" value="Genomic_DNA"/>
</dbReference>
<protein>
    <submittedName>
        <fullName evidence="7">AcrR family transcriptional regulator</fullName>
    </submittedName>
</protein>
<dbReference type="InterPro" id="IPR001647">
    <property type="entry name" value="HTH_TetR"/>
</dbReference>
<dbReference type="SUPFAM" id="SSF46689">
    <property type="entry name" value="Homeodomain-like"/>
    <property type="match status" value="1"/>
</dbReference>
<dbReference type="Proteomes" id="UP000579605">
    <property type="component" value="Unassembled WGS sequence"/>
</dbReference>
<comment type="caution">
    <text evidence="7">The sequence shown here is derived from an EMBL/GenBank/DDBJ whole genome shotgun (WGS) entry which is preliminary data.</text>
</comment>
<evidence type="ECO:0000259" key="6">
    <source>
        <dbReference type="PROSITE" id="PS50977"/>
    </source>
</evidence>
<name>A0A852Z7P2_9ACTN</name>
<dbReference type="InterPro" id="IPR009057">
    <property type="entry name" value="Homeodomain-like_sf"/>
</dbReference>
<gene>
    <name evidence="7" type="ORF">F4554_000520</name>
</gene>
<keyword evidence="3" id="KW-0804">Transcription</keyword>
<evidence type="ECO:0000313" key="7">
    <source>
        <dbReference type="EMBL" id="NYH87882.1"/>
    </source>
</evidence>
<evidence type="ECO:0000313" key="8">
    <source>
        <dbReference type="Proteomes" id="UP000579605"/>
    </source>
</evidence>
<feature type="domain" description="HTH tetR-type" evidence="6">
    <location>
        <begin position="33"/>
        <end position="93"/>
    </location>
</feature>
<evidence type="ECO:0000256" key="4">
    <source>
        <dbReference type="PROSITE-ProRule" id="PRU00335"/>
    </source>
</evidence>
<accession>A0A852Z7P2</accession>
<keyword evidence="8" id="KW-1185">Reference proteome</keyword>
<dbReference type="PRINTS" id="PR00455">
    <property type="entry name" value="HTHTETR"/>
</dbReference>
<proteinExistence type="predicted"/>
<evidence type="ECO:0000256" key="3">
    <source>
        <dbReference type="ARBA" id="ARBA00023163"/>
    </source>
</evidence>
<dbReference type="GO" id="GO:0003700">
    <property type="term" value="F:DNA-binding transcription factor activity"/>
    <property type="evidence" value="ECO:0007669"/>
    <property type="project" value="TreeGrafter"/>
</dbReference>
<dbReference type="PANTHER" id="PTHR30055:SF234">
    <property type="entry name" value="HTH-TYPE TRANSCRIPTIONAL REGULATOR BETI"/>
    <property type="match status" value="1"/>
</dbReference>